<evidence type="ECO:0000313" key="4">
    <source>
        <dbReference type="Proteomes" id="UP000689967"/>
    </source>
</evidence>
<dbReference type="Proteomes" id="UP000689967">
    <property type="component" value="Unassembled WGS sequence"/>
</dbReference>
<dbReference type="EMBL" id="JAERQM010000001">
    <property type="protein sequence ID" value="MBU8542546.1"/>
    <property type="molecule type" value="Genomic_DNA"/>
</dbReference>
<sequence>MRIAALLPALAVTLSLGVAACDDTDSASAPTETRTGQSGATTPADSGTTGVTGSAGRSVPGASGTAPIGGTSPALAPAGDMPTGTDAMPQPGAGGGAARP</sequence>
<keyword evidence="4" id="KW-1185">Reference proteome</keyword>
<evidence type="ECO:0000256" key="2">
    <source>
        <dbReference type="SAM" id="SignalP"/>
    </source>
</evidence>
<protein>
    <recommendedName>
        <fullName evidence="5">Collagen-like protein</fullName>
    </recommendedName>
</protein>
<accession>A0ABS6H4W6</accession>
<feature type="signal peptide" evidence="2">
    <location>
        <begin position="1"/>
        <end position="20"/>
    </location>
</feature>
<organism evidence="3 4">
    <name type="scientific">Falsiroseomonas oleicola</name>
    <dbReference type="NCBI Taxonomy" id="2801474"/>
    <lineage>
        <taxon>Bacteria</taxon>
        <taxon>Pseudomonadati</taxon>
        <taxon>Pseudomonadota</taxon>
        <taxon>Alphaproteobacteria</taxon>
        <taxon>Acetobacterales</taxon>
        <taxon>Roseomonadaceae</taxon>
        <taxon>Falsiroseomonas</taxon>
    </lineage>
</organism>
<evidence type="ECO:0000256" key="1">
    <source>
        <dbReference type="SAM" id="MobiDB-lite"/>
    </source>
</evidence>
<keyword evidence="2" id="KW-0732">Signal</keyword>
<feature type="chain" id="PRO_5045875844" description="Collagen-like protein" evidence="2">
    <location>
        <begin position="21"/>
        <end position="100"/>
    </location>
</feature>
<proteinExistence type="predicted"/>
<gene>
    <name evidence="3" type="ORF">JJQ90_02460</name>
</gene>
<feature type="region of interest" description="Disordered" evidence="1">
    <location>
        <begin position="22"/>
        <end position="100"/>
    </location>
</feature>
<reference evidence="3 4" key="1">
    <citation type="submission" date="2021-01" db="EMBL/GenBank/DDBJ databases">
        <title>Roseomonas sp. nov, a bacterium isolated from an oil production mixture in Yumen Oilfield.</title>
        <authorList>
            <person name="Wu D."/>
        </authorList>
    </citation>
    <scope>NUCLEOTIDE SEQUENCE [LARGE SCALE GENOMIC DNA]</scope>
    <source>
        <strain evidence="3 4">ROY-5-3</strain>
    </source>
</reference>
<comment type="caution">
    <text evidence="3">The sequence shown here is derived from an EMBL/GenBank/DDBJ whole genome shotgun (WGS) entry which is preliminary data.</text>
</comment>
<dbReference type="RefSeq" id="WP_216872860.1">
    <property type="nucleotide sequence ID" value="NZ_JAERQM010000001.1"/>
</dbReference>
<evidence type="ECO:0000313" key="3">
    <source>
        <dbReference type="EMBL" id="MBU8542546.1"/>
    </source>
</evidence>
<evidence type="ECO:0008006" key="5">
    <source>
        <dbReference type="Google" id="ProtNLM"/>
    </source>
</evidence>
<feature type="compositionally biased region" description="Polar residues" evidence="1">
    <location>
        <begin position="26"/>
        <end position="52"/>
    </location>
</feature>
<name>A0ABS6H4W6_9PROT</name>
<dbReference type="PROSITE" id="PS51257">
    <property type="entry name" value="PROKAR_LIPOPROTEIN"/>
    <property type="match status" value="1"/>
</dbReference>